<proteinExistence type="inferred from homology"/>
<keyword evidence="3" id="KW-1185">Reference proteome</keyword>
<evidence type="ECO:0000256" key="1">
    <source>
        <dbReference type="ARBA" id="ARBA00005593"/>
    </source>
</evidence>
<dbReference type="PANTHER" id="PTHR11787:SF4">
    <property type="entry name" value="CHM, RAB ESCORT PROTEIN 1"/>
    <property type="match status" value="1"/>
</dbReference>
<reference evidence="2 3" key="2">
    <citation type="submission" date="2018-10" db="EMBL/GenBank/DDBJ databases">
        <authorList>
            <consortium name="Pathogen Informatics"/>
        </authorList>
    </citation>
    <scope>NUCLEOTIDE SEQUENCE [LARGE SCALE GENOMIC DNA]</scope>
</reference>
<dbReference type="InterPro" id="IPR036188">
    <property type="entry name" value="FAD/NAD-bd_sf"/>
</dbReference>
<dbReference type="Proteomes" id="UP000274131">
    <property type="component" value="Unassembled WGS sequence"/>
</dbReference>
<dbReference type="Gene3D" id="3.50.50.60">
    <property type="entry name" value="FAD/NAD(P)-binding domain"/>
    <property type="match status" value="1"/>
</dbReference>
<dbReference type="STRING" id="51028.A0A0N4VHL7"/>
<dbReference type="GO" id="GO:0007264">
    <property type="term" value="P:small GTPase-mediated signal transduction"/>
    <property type="evidence" value="ECO:0007669"/>
    <property type="project" value="InterPro"/>
</dbReference>
<dbReference type="GO" id="GO:0005634">
    <property type="term" value="C:nucleus"/>
    <property type="evidence" value="ECO:0007669"/>
    <property type="project" value="TreeGrafter"/>
</dbReference>
<reference evidence="4" key="1">
    <citation type="submission" date="2017-02" db="UniProtKB">
        <authorList>
            <consortium name="WormBaseParasite"/>
        </authorList>
    </citation>
    <scope>IDENTIFICATION</scope>
</reference>
<dbReference type="SUPFAM" id="SSF51905">
    <property type="entry name" value="FAD/NAD(P)-binding domain"/>
    <property type="match status" value="1"/>
</dbReference>
<dbReference type="GO" id="GO:0005829">
    <property type="term" value="C:cytosol"/>
    <property type="evidence" value="ECO:0007669"/>
    <property type="project" value="TreeGrafter"/>
</dbReference>
<dbReference type="GO" id="GO:0005968">
    <property type="term" value="C:Rab-protein geranylgeranyltransferase complex"/>
    <property type="evidence" value="ECO:0007669"/>
    <property type="project" value="TreeGrafter"/>
</dbReference>
<dbReference type="OrthoDB" id="1923006at2759"/>
<name>A0A0N4VHL7_ENTVE</name>
<dbReference type="EMBL" id="UXUI01010212">
    <property type="protein sequence ID" value="VDD94916.1"/>
    <property type="molecule type" value="Genomic_DNA"/>
</dbReference>
<dbReference type="PANTHER" id="PTHR11787">
    <property type="entry name" value="RAB GDP-DISSOCIATION INHIBITOR"/>
    <property type="match status" value="1"/>
</dbReference>
<comment type="similarity">
    <text evidence="1">Belongs to the Rab GDI family.</text>
</comment>
<dbReference type="WBParaSite" id="EVEC_0001031801-mRNA-1">
    <property type="protein sequence ID" value="EVEC_0001031801-mRNA-1"/>
    <property type="gene ID" value="EVEC_0001031801"/>
</dbReference>
<sequence length="209" mass="23213">MLKQQGEKGADSDWEGLSDESFSCFLEKQGFDGKLKKYITDTIGVLQTDTTARAGLKAVYQFLESLGRYGNSPFLWTLYGSGELSQGYCRLCAVFGGVYCLNRSVDGLVIAEERVIAVITGGQRIGCQYLITDASYLPQQYANYANGRKILRTSLISERSILQDPEKDHISLLNLNYLDTKLSPWLLEVGYEGCVAPKNFCEGPLLSNF</sequence>
<protein>
    <submittedName>
        <fullName evidence="4">DUF899 domain-containing protein</fullName>
    </submittedName>
</protein>
<dbReference type="GO" id="GO:0016192">
    <property type="term" value="P:vesicle-mediated transport"/>
    <property type="evidence" value="ECO:0007669"/>
    <property type="project" value="TreeGrafter"/>
</dbReference>
<dbReference type="Pfam" id="PF00996">
    <property type="entry name" value="GDI"/>
    <property type="match status" value="1"/>
</dbReference>
<evidence type="ECO:0000313" key="3">
    <source>
        <dbReference type="Proteomes" id="UP000274131"/>
    </source>
</evidence>
<gene>
    <name evidence="2" type="ORF">EVEC_LOCUS9667</name>
</gene>
<evidence type="ECO:0000313" key="4">
    <source>
        <dbReference type="WBParaSite" id="EVEC_0001031801-mRNA-1"/>
    </source>
</evidence>
<dbReference type="InterPro" id="IPR018203">
    <property type="entry name" value="GDP_dissociation_inhibitor"/>
</dbReference>
<dbReference type="AlphaFoldDB" id="A0A0N4VHL7"/>
<accession>A0A0N4VHL7</accession>
<organism evidence="4">
    <name type="scientific">Enterobius vermicularis</name>
    <name type="common">Human pinworm</name>
    <dbReference type="NCBI Taxonomy" id="51028"/>
    <lineage>
        <taxon>Eukaryota</taxon>
        <taxon>Metazoa</taxon>
        <taxon>Ecdysozoa</taxon>
        <taxon>Nematoda</taxon>
        <taxon>Chromadorea</taxon>
        <taxon>Rhabditida</taxon>
        <taxon>Spirurina</taxon>
        <taxon>Oxyuridomorpha</taxon>
        <taxon>Oxyuroidea</taxon>
        <taxon>Oxyuridae</taxon>
        <taxon>Enterobius</taxon>
    </lineage>
</organism>
<dbReference type="GO" id="GO:0005092">
    <property type="term" value="F:GDP-dissociation inhibitor activity"/>
    <property type="evidence" value="ECO:0007669"/>
    <property type="project" value="InterPro"/>
</dbReference>
<dbReference type="PRINTS" id="PR00891">
    <property type="entry name" value="RABGDIREP"/>
</dbReference>
<evidence type="ECO:0000313" key="2">
    <source>
        <dbReference type="EMBL" id="VDD94916.1"/>
    </source>
</evidence>